<evidence type="ECO:0000313" key="10">
    <source>
        <dbReference type="EMBL" id="GKV14163.1"/>
    </source>
</evidence>
<keyword evidence="6" id="KW-0804">Transcription</keyword>
<dbReference type="InterPro" id="IPR017930">
    <property type="entry name" value="Myb_dom"/>
</dbReference>
<dbReference type="PROSITE" id="PS51294">
    <property type="entry name" value="HTH_MYB"/>
    <property type="match status" value="2"/>
</dbReference>
<feature type="domain" description="Myb-like" evidence="8">
    <location>
        <begin position="62"/>
        <end position="112"/>
    </location>
</feature>
<dbReference type="AlphaFoldDB" id="A0AAV5JS69"/>
<dbReference type="PANTHER" id="PTHR47994">
    <property type="entry name" value="F14D16.11-RELATED"/>
    <property type="match status" value="1"/>
</dbReference>
<dbReference type="Gene3D" id="1.10.10.60">
    <property type="entry name" value="Homeodomain-like"/>
    <property type="match status" value="2"/>
</dbReference>
<keyword evidence="3" id="KW-0677">Repeat</keyword>
<dbReference type="Pfam" id="PF00249">
    <property type="entry name" value="Myb_DNA-binding"/>
    <property type="match status" value="2"/>
</dbReference>
<reference evidence="10 11" key="1">
    <citation type="journal article" date="2021" name="Commun. Biol.">
        <title>The genome of Shorea leprosula (Dipterocarpaceae) highlights the ecological relevance of drought in aseasonal tropical rainforests.</title>
        <authorList>
            <person name="Ng K.K.S."/>
            <person name="Kobayashi M.J."/>
            <person name="Fawcett J.A."/>
            <person name="Hatakeyama M."/>
            <person name="Paape T."/>
            <person name="Ng C.H."/>
            <person name="Ang C.C."/>
            <person name="Tnah L.H."/>
            <person name="Lee C.T."/>
            <person name="Nishiyama T."/>
            <person name="Sese J."/>
            <person name="O'Brien M.J."/>
            <person name="Copetti D."/>
            <person name="Mohd Noor M.I."/>
            <person name="Ong R.C."/>
            <person name="Putra M."/>
            <person name="Sireger I.Z."/>
            <person name="Indrioko S."/>
            <person name="Kosugi Y."/>
            <person name="Izuno A."/>
            <person name="Isagi Y."/>
            <person name="Lee S.L."/>
            <person name="Shimizu K.K."/>
        </authorList>
    </citation>
    <scope>NUCLEOTIDE SEQUENCE [LARGE SCALE GENOMIC DNA]</scope>
    <source>
        <strain evidence="10">214</strain>
    </source>
</reference>
<name>A0AAV5JS69_9ROSI</name>
<evidence type="ECO:0000256" key="4">
    <source>
        <dbReference type="ARBA" id="ARBA00023015"/>
    </source>
</evidence>
<dbReference type="InterPro" id="IPR009057">
    <property type="entry name" value="Homeodomain-like_sf"/>
</dbReference>
<keyword evidence="7" id="KW-0539">Nucleus</keyword>
<comment type="caution">
    <text evidence="10">The sequence shown here is derived from an EMBL/GenBank/DDBJ whole genome shotgun (WGS) entry which is preliminary data.</text>
</comment>
<evidence type="ECO:0000256" key="1">
    <source>
        <dbReference type="ARBA" id="ARBA00004123"/>
    </source>
</evidence>
<dbReference type="PROSITE" id="PS50090">
    <property type="entry name" value="MYB_LIKE"/>
    <property type="match status" value="2"/>
</dbReference>
<dbReference type="GO" id="GO:0048658">
    <property type="term" value="P:anther wall tapetum development"/>
    <property type="evidence" value="ECO:0007669"/>
    <property type="project" value="UniProtKB-ARBA"/>
</dbReference>
<keyword evidence="4" id="KW-0805">Transcription regulation</keyword>
<proteinExistence type="predicted"/>
<dbReference type="EMBL" id="BPVZ01000040">
    <property type="protein sequence ID" value="GKV14163.1"/>
    <property type="molecule type" value="Genomic_DNA"/>
</dbReference>
<keyword evidence="11" id="KW-1185">Reference proteome</keyword>
<evidence type="ECO:0000256" key="3">
    <source>
        <dbReference type="ARBA" id="ARBA00022737"/>
    </source>
</evidence>
<evidence type="ECO:0000313" key="11">
    <source>
        <dbReference type="Proteomes" id="UP001054252"/>
    </source>
</evidence>
<accession>A0AAV5JS69</accession>
<keyword evidence="5" id="KW-0238">DNA-binding</keyword>
<dbReference type="SMART" id="SM00717">
    <property type="entry name" value="SANT"/>
    <property type="match status" value="2"/>
</dbReference>
<evidence type="ECO:0000259" key="8">
    <source>
        <dbReference type="PROSITE" id="PS50090"/>
    </source>
</evidence>
<dbReference type="GO" id="GO:0005634">
    <property type="term" value="C:nucleus"/>
    <property type="evidence" value="ECO:0007669"/>
    <property type="project" value="UniProtKB-SubCell"/>
</dbReference>
<dbReference type="PANTHER" id="PTHR47994:SF5">
    <property type="entry name" value="F14D16.11-RELATED"/>
    <property type="match status" value="1"/>
</dbReference>
<feature type="domain" description="HTH myb-type" evidence="9">
    <location>
        <begin position="66"/>
        <end position="116"/>
    </location>
</feature>
<dbReference type="InterPro" id="IPR015495">
    <property type="entry name" value="Myb_TF_plants"/>
</dbReference>
<dbReference type="FunFam" id="1.10.10.60:FF:000204">
    <property type="entry name" value="transcription factor MYB80"/>
    <property type="match status" value="1"/>
</dbReference>
<feature type="domain" description="Myb-like" evidence="8">
    <location>
        <begin position="9"/>
        <end position="61"/>
    </location>
</feature>
<organism evidence="10 11">
    <name type="scientific">Rubroshorea leprosula</name>
    <dbReference type="NCBI Taxonomy" id="152421"/>
    <lineage>
        <taxon>Eukaryota</taxon>
        <taxon>Viridiplantae</taxon>
        <taxon>Streptophyta</taxon>
        <taxon>Embryophyta</taxon>
        <taxon>Tracheophyta</taxon>
        <taxon>Spermatophyta</taxon>
        <taxon>Magnoliopsida</taxon>
        <taxon>eudicotyledons</taxon>
        <taxon>Gunneridae</taxon>
        <taxon>Pentapetalae</taxon>
        <taxon>rosids</taxon>
        <taxon>malvids</taxon>
        <taxon>Malvales</taxon>
        <taxon>Dipterocarpaceae</taxon>
        <taxon>Rubroshorea</taxon>
    </lineage>
</organism>
<dbReference type="FunFam" id="1.10.10.60:FF:000015">
    <property type="entry name" value="Transcription factor RAX3"/>
    <property type="match status" value="1"/>
</dbReference>
<protein>
    <submittedName>
        <fullName evidence="10">Uncharacterized protein</fullName>
    </submittedName>
</protein>
<evidence type="ECO:0000259" key="9">
    <source>
        <dbReference type="PROSITE" id="PS51294"/>
    </source>
</evidence>
<gene>
    <name evidence="10" type="ORF">SLEP1_g25074</name>
</gene>
<evidence type="ECO:0000256" key="2">
    <source>
        <dbReference type="ARBA" id="ARBA00022473"/>
    </source>
</evidence>
<dbReference type="CDD" id="cd00167">
    <property type="entry name" value="SANT"/>
    <property type="match status" value="2"/>
</dbReference>
<dbReference type="GO" id="GO:0003677">
    <property type="term" value="F:DNA binding"/>
    <property type="evidence" value="ECO:0007669"/>
    <property type="project" value="UniProtKB-KW"/>
</dbReference>
<dbReference type="SUPFAM" id="SSF46689">
    <property type="entry name" value="Homeodomain-like"/>
    <property type="match status" value="1"/>
</dbReference>
<evidence type="ECO:0000256" key="5">
    <source>
        <dbReference type="ARBA" id="ARBA00023125"/>
    </source>
</evidence>
<sequence length="324" mass="36373">MVKCHCCHKLNVKRGLWTAEEDAKMLAYVSKHGTGNWTVVPKKAGLRRCGKSCRLRWTNYLRPDLKHDNFTPEEEELIILLHATIGSRWSIIAQQLPGRTDNDVKNYWNTKLKKKLSDMGIDPVTHKPFSQVLADYGSINGGFSKLSTRIGSLNRDLKNAFTMSKSESFPLTTSEGFGTNMNDNVKVDNHGTYTGYNNSMDLLSQLQVIKLVTEASNGRFFNESSSSSSPSSSTQSTAAFNESSSLAFSWQDFLLEDELLPSQDENNNSTEFSCKEFSDQTQIYNGNGETSKAVYDGSLVDSMTDQQNEMFSEFAYLLEEPLHN</sequence>
<dbReference type="Proteomes" id="UP001054252">
    <property type="component" value="Unassembled WGS sequence"/>
</dbReference>
<evidence type="ECO:0000256" key="6">
    <source>
        <dbReference type="ARBA" id="ARBA00023163"/>
    </source>
</evidence>
<evidence type="ECO:0000256" key="7">
    <source>
        <dbReference type="ARBA" id="ARBA00023242"/>
    </source>
</evidence>
<comment type="subcellular location">
    <subcellularLocation>
        <location evidence="1">Nucleus</location>
    </subcellularLocation>
</comment>
<dbReference type="GO" id="GO:0009555">
    <property type="term" value="P:pollen development"/>
    <property type="evidence" value="ECO:0007669"/>
    <property type="project" value="UniProtKB-ARBA"/>
</dbReference>
<dbReference type="InterPro" id="IPR001005">
    <property type="entry name" value="SANT/Myb"/>
</dbReference>
<feature type="domain" description="HTH myb-type" evidence="9">
    <location>
        <begin position="9"/>
        <end position="65"/>
    </location>
</feature>
<keyword evidence="2" id="KW-0217">Developmental protein</keyword>